<accession>A0A1R4G5B7</accession>
<dbReference type="PANTHER" id="PTHR10146">
    <property type="entry name" value="PROLINE SYNTHETASE CO-TRANSCRIBED BACTERIAL HOMOLOG PROTEIN"/>
    <property type="match status" value="1"/>
</dbReference>
<dbReference type="AlphaFoldDB" id="A0A1R4G5B7"/>
<name>A0A1R4G5B7_9MICO</name>
<dbReference type="InterPro" id="IPR011078">
    <property type="entry name" value="PyrdxlP_homeostasis"/>
</dbReference>
<dbReference type="InterPro" id="IPR001608">
    <property type="entry name" value="Ala_racemase_N"/>
</dbReference>
<evidence type="ECO:0000256" key="3">
    <source>
        <dbReference type="PIRSR" id="PIRSR004848-1"/>
    </source>
</evidence>
<reference evidence="6 7" key="1">
    <citation type="submission" date="2017-02" db="EMBL/GenBank/DDBJ databases">
        <authorList>
            <person name="Peterson S.W."/>
        </authorList>
    </citation>
    <scope>NUCLEOTIDE SEQUENCE [LARGE SCALE GENOMIC DNA]</scope>
    <source>
        <strain evidence="6 7">LMG 22410</strain>
    </source>
</reference>
<evidence type="ECO:0000259" key="5">
    <source>
        <dbReference type="Pfam" id="PF01168"/>
    </source>
</evidence>
<dbReference type="Gene3D" id="3.20.20.10">
    <property type="entry name" value="Alanine racemase"/>
    <property type="match status" value="1"/>
</dbReference>
<dbReference type="PIRSF" id="PIRSF004848">
    <property type="entry name" value="YBL036c_PLPDEIII"/>
    <property type="match status" value="1"/>
</dbReference>
<dbReference type="Pfam" id="PF01168">
    <property type="entry name" value="Ala_racemase_N"/>
    <property type="match status" value="1"/>
</dbReference>
<keyword evidence="1 2" id="KW-0663">Pyridoxal phosphate</keyword>
<evidence type="ECO:0000313" key="6">
    <source>
        <dbReference type="EMBL" id="SJM63378.1"/>
    </source>
</evidence>
<dbReference type="PROSITE" id="PS01211">
    <property type="entry name" value="UPF0001"/>
    <property type="match status" value="1"/>
</dbReference>
<dbReference type="Proteomes" id="UP000195787">
    <property type="component" value="Unassembled WGS sequence"/>
</dbReference>
<evidence type="ECO:0000256" key="2">
    <source>
        <dbReference type="HAMAP-Rule" id="MF_02087"/>
    </source>
</evidence>
<dbReference type="SUPFAM" id="SSF51419">
    <property type="entry name" value="PLP-binding barrel"/>
    <property type="match status" value="1"/>
</dbReference>
<dbReference type="PANTHER" id="PTHR10146:SF14">
    <property type="entry name" value="PYRIDOXAL PHOSPHATE HOMEOSTASIS PROTEIN"/>
    <property type="match status" value="1"/>
</dbReference>
<evidence type="ECO:0000256" key="1">
    <source>
        <dbReference type="ARBA" id="ARBA00022898"/>
    </source>
</evidence>
<comment type="similarity">
    <text evidence="2 4">Belongs to the pyridoxal phosphate-binding protein YggS/PROSC family.</text>
</comment>
<dbReference type="OrthoDB" id="9804072at2"/>
<dbReference type="CDD" id="cd00635">
    <property type="entry name" value="PLPDE_III_YBL036c_like"/>
    <property type="match status" value="1"/>
</dbReference>
<comment type="cofactor">
    <cofactor evidence="3">
        <name>pyridoxal 5'-phosphate</name>
        <dbReference type="ChEBI" id="CHEBI:597326"/>
    </cofactor>
</comment>
<comment type="function">
    <text evidence="2">Pyridoxal 5'-phosphate (PLP)-binding protein, which is involved in PLP homeostasis.</text>
</comment>
<dbReference type="NCBIfam" id="TIGR00044">
    <property type="entry name" value="YggS family pyridoxal phosphate-dependent enzyme"/>
    <property type="match status" value="1"/>
</dbReference>
<evidence type="ECO:0000256" key="4">
    <source>
        <dbReference type="RuleBase" id="RU004514"/>
    </source>
</evidence>
<evidence type="ECO:0000313" key="7">
    <source>
        <dbReference type="Proteomes" id="UP000195787"/>
    </source>
</evidence>
<organism evidence="6 7">
    <name type="scientific">Agrococcus casei LMG 22410</name>
    <dbReference type="NCBI Taxonomy" id="1255656"/>
    <lineage>
        <taxon>Bacteria</taxon>
        <taxon>Bacillati</taxon>
        <taxon>Actinomycetota</taxon>
        <taxon>Actinomycetes</taxon>
        <taxon>Micrococcales</taxon>
        <taxon>Microbacteriaceae</taxon>
        <taxon>Agrococcus</taxon>
    </lineage>
</organism>
<dbReference type="RefSeq" id="WP_086992201.1">
    <property type="nucleotide sequence ID" value="NZ_FUHU01000038.1"/>
</dbReference>
<dbReference type="GeneID" id="303173329"/>
<keyword evidence="7" id="KW-1185">Reference proteome</keyword>
<feature type="domain" description="Alanine racemase N-terminal" evidence="5">
    <location>
        <begin position="8"/>
        <end position="219"/>
    </location>
</feature>
<protein>
    <recommendedName>
        <fullName evidence="2">Pyridoxal phosphate homeostasis protein</fullName>
        <shortName evidence="2">PLP homeostasis protein</shortName>
    </recommendedName>
</protein>
<gene>
    <name evidence="6" type="ORF">CZ674_08905</name>
</gene>
<dbReference type="HAMAP" id="MF_02087">
    <property type="entry name" value="PLP_homeostasis"/>
    <property type="match status" value="1"/>
</dbReference>
<sequence length="222" mass="24145">MTTPSDRLARFRSELSEAGQALPVEPTLIVVTKFHPDETVRELFDAGQRDFGENRHPEARNKRDGLHEPDAVWHFVGQLQRNKVRQVARYADVLHAVDRAEVIELLETGEGIPTRDVFLQVNLTADAGRGGVSDAEFESLAERAAASEAVRVLGVMAVAPLDQEPAAAFSRVAGYSERLQRIVPDAKSISAGMTADWRAALESGATHLRIGTAITGSRPTSP</sequence>
<dbReference type="EMBL" id="FUHU01000038">
    <property type="protein sequence ID" value="SJM63378.1"/>
    <property type="molecule type" value="Genomic_DNA"/>
</dbReference>
<dbReference type="GO" id="GO:0030170">
    <property type="term" value="F:pyridoxal phosphate binding"/>
    <property type="evidence" value="ECO:0007669"/>
    <property type="project" value="UniProtKB-UniRule"/>
</dbReference>
<proteinExistence type="inferred from homology"/>
<feature type="modified residue" description="N6-(pyridoxal phosphate)lysine" evidence="2 3">
    <location>
        <position position="33"/>
    </location>
</feature>
<dbReference type="InterPro" id="IPR029066">
    <property type="entry name" value="PLP-binding_barrel"/>
</dbReference>